<evidence type="ECO:0000256" key="1">
    <source>
        <dbReference type="SAM" id="MobiDB-lite"/>
    </source>
</evidence>
<gene>
    <name evidence="2" type="ORF">RMCN_3339</name>
</gene>
<feature type="region of interest" description="Disordered" evidence="1">
    <location>
        <begin position="59"/>
        <end position="81"/>
    </location>
</feature>
<accession>A0ABQ0KM62</accession>
<proteinExistence type="predicted"/>
<dbReference type="EMBL" id="BCTA01000038">
    <property type="protein sequence ID" value="GAT10206.1"/>
    <property type="molecule type" value="Genomic_DNA"/>
</dbReference>
<evidence type="ECO:0000313" key="3">
    <source>
        <dbReference type="Proteomes" id="UP000069773"/>
    </source>
</evidence>
<comment type="caution">
    <text evidence="2">The sequence shown here is derived from an EMBL/GenBank/DDBJ whole genome shotgun (WGS) entry which is preliminary data.</text>
</comment>
<evidence type="ECO:0000313" key="2">
    <source>
        <dbReference type="EMBL" id="GAT10206.1"/>
    </source>
</evidence>
<sequence>MDAATGTSGTNDPDWTVVRDFIRDLKIACDDLHAEPFNPQARDTVLRLLQKGSPAADSALERVARARQDPDAGHLRLLSDR</sequence>
<keyword evidence="3" id="KW-1185">Reference proteome</keyword>
<protein>
    <submittedName>
        <fullName evidence="2">Uncharacterized protein</fullName>
    </submittedName>
</protein>
<organism evidence="2 3">
    <name type="scientific">Mycolicibacterium novocastrense</name>
    <name type="common">Mycobacterium novocastrense</name>
    <dbReference type="NCBI Taxonomy" id="59813"/>
    <lineage>
        <taxon>Bacteria</taxon>
        <taxon>Bacillati</taxon>
        <taxon>Actinomycetota</taxon>
        <taxon>Actinomycetes</taxon>
        <taxon>Mycobacteriales</taxon>
        <taxon>Mycobacteriaceae</taxon>
        <taxon>Mycolicibacterium</taxon>
    </lineage>
</organism>
<dbReference type="Proteomes" id="UP000069773">
    <property type="component" value="Unassembled WGS sequence"/>
</dbReference>
<reference evidence="2 3" key="1">
    <citation type="journal article" date="2016" name="Genome Announc.">
        <title>Draft Genome Sequences of Five Rapidly Growing Mycobacterium Species, M. thermoresistibile, M. fortuitum subsp. acetamidolyticum, M. canariasense, M. brisbanense, and M. novocastrense.</title>
        <authorList>
            <person name="Katahira K."/>
            <person name="Ogura Y."/>
            <person name="Gotoh Y."/>
            <person name="Hayashi T."/>
        </authorList>
    </citation>
    <scope>NUCLEOTIDE SEQUENCE [LARGE SCALE GENOMIC DNA]</scope>
    <source>
        <strain evidence="2 3">JCM18114</strain>
    </source>
</reference>
<name>A0ABQ0KM62_MYCNV</name>